<keyword evidence="1" id="KW-0732">Signal</keyword>
<feature type="signal peptide" evidence="1">
    <location>
        <begin position="1"/>
        <end position="21"/>
    </location>
</feature>
<accession>A0A2M4DLB0</accession>
<dbReference type="AlphaFoldDB" id="A0A2M4DLB0"/>
<sequence length="71" mass="8297">MIYLFHLLSLLLIDGFNFALGHDIDTWTMWPSPSCFAGNRVVIVRFSIGCFRFHPQVSGITIGWFSCWFFY</sequence>
<organism evidence="2">
    <name type="scientific">Anopheles darlingi</name>
    <name type="common">Mosquito</name>
    <dbReference type="NCBI Taxonomy" id="43151"/>
    <lineage>
        <taxon>Eukaryota</taxon>
        <taxon>Metazoa</taxon>
        <taxon>Ecdysozoa</taxon>
        <taxon>Arthropoda</taxon>
        <taxon>Hexapoda</taxon>
        <taxon>Insecta</taxon>
        <taxon>Pterygota</taxon>
        <taxon>Neoptera</taxon>
        <taxon>Endopterygota</taxon>
        <taxon>Diptera</taxon>
        <taxon>Nematocera</taxon>
        <taxon>Culicoidea</taxon>
        <taxon>Culicidae</taxon>
        <taxon>Anophelinae</taxon>
        <taxon>Anopheles</taxon>
    </lineage>
</organism>
<reference evidence="2" key="1">
    <citation type="submission" date="2018-01" db="EMBL/GenBank/DDBJ databases">
        <title>An insight into the sialome of Amazonian anophelines.</title>
        <authorList>
            <person name="Ribeiro J.M."/>
            <person name="Scarpassa V."/>
            <person name="Calvo E."/>
        </authorList>
    </citation>
    <scope>NUCLEOTIDE SEQUENCE</scope>
</reference>
<evidence type="ECO:0000313" key="2">
    <source>
        <dbReference type="EMBL" id="MBW77908.1"/>
    </source>
</evidence>
<evidence type="ECO:0000256" key="1">
    <source>
        <dbReference type="SAM" id="SignalP"/>
    </source>
</evidence>
<name>A0A2M4DLB0_ANODA</name>
<dbReference type="EMBL" id="GGFL01013730">
    <property type="protein sequence ID" value="MBW77908.1"/>
    <property type="molecule type" value="Transcribed_RNA"/>
</dbReference>
<protein>
    <submittedName>
        <fullName evidence="2">Putative secreted protein</fullName>
    </submittedName>
</protein>
<proteinExistence type="predicted"/>
<feature type="chain" id="PRO_5014772941" evidence="1">
    <location>
        <begin position="22"/>
        <end position="71"/>
    </location>
</feature>